<organism evidence="4 6">
    <name type="scientific">Bursaphelenchus xylophilus</name>
    <name type="common">Pinewood nematode worm</name>
    <name type="synonym">Aphelenchoides xylophilus</name>
    <dbReference type="NCBI Taxonomy" id="6326"/>
    <lineage>
        <taxon>Eukaryota</taxon>
        <taxon>Metazoa</taxon>
        <taxon>Ecdysozoa</taxon>
        <taxon>Nematoda</taxon>
        <taxon>Chromadorea</taxon>
        <taxon>Rhabditida</taxon>
        <taxon>Tylenchina</taxon>
        <taxon>Tylenchomorpha</taxon>
        <taxon>Aphelenchoidea</taxon>
        <taxon>Aphelenchoididae</taxon>
        <taxon>Bursaphelenchus</taxon>
    </lineage>
</organism>
<evidence type="ECO:0000313" key="5">
    <source>
        <dbReference type="Proteomes" id="UP000659654"/>
    </source>
</evidence>
<name>A0A1I7S225_BURXY</name>
<dbReference type="WBParaSite" id="BXY_0705400.1">
    <property type="protein sequence ID" value="BXY_0705400.1"/>
    <property type="gene ID" value="BXY_0705400"/>
</dbReference>
<protein>
    <submittedName>
        <fullName evidence="2">(pine wood nematode) hypothetical protein</fullName>
    </submittedName>
</protein>
<feature type="signal peptide" evidence="1">
    <location>
        <begin position="1"/>
        <end position="17"/>
    </location>
</feature>
<evidence type="ECO:0000313" key="3">
    <source>
        <dbReference type="EMBL" id="CAG9090342.1"/>
    </source>
</evidence>
<dbReference type="Proteomes" id="UP000582659">
    <property type="component" value="Unassembled WGS sequence"/>
</dbReference>
<dbReference type="SMR" id="A0A1I7S225"/>
<dbReference type="OrthoDB" id="190846at2759"/>
<dbReference type="Pfam" id="PF02450">
    <property type="entry name" value="LCAT"/>
    <property type="match status" value="2"/>
</dbReference>
<dbReference type="AlphaFoldDB" id="A0A1I7S225"/>
<sequence>MWRRKALWALLIGWTGAILLTPEHPPDPKTFRPYRRKPGDPKRPSNPIILIPGDGGSQLQANLTGKPSTVHYLCDSKTADFFDLWLDIESFVPVKIDCWADNMKLLFNESTGQSENSPGVDVKVPGFGGIDTVEWLDPRKYSPGRYFQPIVDALVAWGYTRAKNIIGAPFDWRRSPPELTNYFVSLKTLIETVYLYNDHQPVIILAHSMGNPMMNYFYHNFVDQMWKDKYIHSHVSLAGAWGGSMQIVKLYASGYNMDYYRILLPPSELRAMQRSFTSSGLLFPAKQLWPDYVFAQTDAKNYSNRNLKEFFADIKYELGLKQYELANPALLLDPPGVPVHCIYGHAVQTPEFFQWAKGYFPDYQPVITYGDGDGTVNRVSLEICKGWKGNNQGRDVTVHEIENADHMAILADLRTIQLIKDLLYDR</sequence>
<dbReference type="PANTHER" id="PTHR11440">
    <property type="entry name" value="LECITHIN-CHOLESTEROL ACYLTRANSFERASE-RELATED"/>
    <property type="match status" value="1"/>
</dbReference>
<dbReference type="GO" id="GO:0006629">
    <property type="term" value="P:lipid metabolic process"/>
    <property type="evidence" value="ECO:0007669"/>
    <property type="project" value="InterPro"/>
</dbReference>
<evidence type="ECO:0000313" key="2">
    <source>
        <dbReference type="EMBL" id="CAD5212350.1"/>
    </source>
</evidence>
<accession>A0A1I7S225</accession>
<keyword evidence="1" id="KW-0732">Signal</keyword>
<dbReference type="InterPro" id="IPR003386">
    <property type="entry name" value="LACT/PDAT_acylTrfase"/>
</dbReference>
<keyword evidence="5" id="KW-1185">Reference proteome</keyword>
<dbReference type="Gene3D" id="3.40.50.1820">
    <property type="entry name" value="alpha/beta hydrolase"/>
    <property type="match status" value="2"/>
</dbReference>
<evidence type="ECO:0000313" key="6">
    <source>
        <dbReference type="WBParaSite" id="BXY_0705400.1"/>
    </source>
</evidence>
<reference evidence="3" key="2">
    <citation type="submission" date="2020-08" db="EMBL/GenBank/DDBJ databases">
        <authorList>
            <person name="Kikuchi T."/>
        </authorList>
    </citation>
    <scope>NUCLEOTIDE SEQUENCE</scope>
    <source>
        <strain evidence="2">Ka4C1</strain>
    </source>
</reference>
<dbReference type="SUPFAM" id="SSF53474">
    <property type="entry name" value="alpha/beta-Hydrolases"/>
    <property type="match status" value="1"/>
</dbReference>
<feature type="chain" id="PRO_5036022036" evidence="1">
    <location>
        <begin position="18"/>
        <end position="426"/>
    </location>
</feature>
<dbReference type="InterPro" id="IPR029058">
    <property type="entry name" value="AB_hydrolase_fold"/>
</dbReference>
<gene>
    <name evidence="2" type="ORF">BXYJ_LOCUS2876</name>
</gene>
<proteinExistence type="predicted"/>
<reference evidence="6" key="1">
    <citation type="submission" date="2016-11" db="UniProtKB">
        <authorList>
            <consortium name="WormBaseParasite"/>
        </authorList>
    </citation>
    <scope>IDENTIFICATION</scope>
</reference>
<dbReference type="Proteomes" id="UP000659654">
    <property type="component" value="Unassembled WGS sequence"/>
</dbReference>
<dbReference type="EMBL" id="CAJFCV020000001">
    <property type="protein sequence ID" value="CAG9090342.1"/>
    <property type="molecule type" value="Genomic_DNA"/>
</dbReference>
<dbReference type="Proteomes" id="UP000095284">
    <property type="component" value="Unplaced"/>
</dbReference>
<dbReference type="EMBL" id="CAJFDI010000001">
    <property type="protein sequence ID" value="CAD5212350.1"/>
    <property type="molecule type" value="Genomic_DNA"/>
</dbReference>
<dbReference type="GO" id="GO:0008374">
    <property type="term" value="F:O-acyltransferase activity"/>
    <property type="evidence" value="ECO:0007669"/>
    <property type="project" value="InterPro"/>
</dbReference>
<dbReference type="eggNOG" id="KOG2369">
    <property type="taxonomic scope" value="Eukaryota"/>
</dbReference>
<evidence type="ECO:0000313" key="4">
    <source>
        <dbReference type="Proteomes" id="UP000095284"/>
    </source>
</evidence>
<evidence type="ECO:0000256" key="1">
    <source>
        <dbReference type="SAM" id="SignalP"/>
    </source>
</evidence>